<geneLocation type="plasmid" evidence="2">
    <name>pacmp1</name>
</geneLocation>
<name>A0A1E5NY22_9ACTN</name>
<accession>A0A1E5NY22</accession>
<sequence>MHAALAVKPMAELTAQYGPMRTVLQSHGPTDVEREQHETYSLVVHGGKPLRQSRIGAALRPELVIQLVEYVDPVTGTLRYAVDYWTPARFLVSDHEHRVMAEMAYEKAVRDEFAYTALRLSPQRFLGGLELFYDVTDVRP</sequence>
<organism evidence="1 2">
    <name type="scientific">Streptomyces subrutilus</name>
    <dbReference type="NCBI Taxonomy" id="36818"/>
    <lineage>
        <taxon>Bacteria</taxon>
        <taxon>Bacillati</taxon>
        <taxon>Actinomycetota</taxon>
        <taxon>Actinomycetes</taxon>
        <taxon>Kitasatosporales</taxon>
        <taxon>Streptomycetaceae</taxon>
        <taxon>Streptomyces</taxon>
    </lineage>
</organism>
<dbReference type="RefSeq" id="WP_069917925.1">
    <property type="nucleotide sequence ID" value="NZ_CM007203.1"/>
</dbReference>
<dbReference type="OrthoDB" id="4226938at2"/>
<dbReference type="Proteomes" id="UP000095705">
    <property type="component" value="Plasmid pACMP1"/>
</dbReference>
<keyword evidence="2" id="KW-1185">Reference proteome</keyword>
<protein>
    <submittedName>
        <fullName evidence="1">Uncharacterized protein</fullName>
    </submittedName>
</protein>
<evidence type="ECO:0000313" key="1">
    <source>
        <dbReference type="EMBL" id="OEJ21037.1"/>
    </source>
</evidence>
<dbReference type="AlphaFoldDB" id="A0A1E5NY22"/>
<gene>
    <name evidence="1" type="ORF">BGK67_34640</name>
</gene>
<reference evidence="1 2" key="1">
    <citation type="submission" date="2016-08" db="EMBL/GenBank/DDBJ databases">
        <title>The complete genome of Streptomyces subrutilus 10-1-1.</title>
        <authorList>
            <person name="Chen X."/>
        </authorList>
    </citation>
    <scope>NUCLEOTIDE SEQUENCE [LARGE SCALE GENOMIC DNA]</scope>
    <source>
        <strain evidence="1 2">10-1-1</strain>
        <plasmid evidence="2">pacmp1</plasmid>
    </source>
</reference>
<proteinExistence type="predicted"/>
<comment type="caution">
    <text evidence="1">The sequence shown here is derived from an EMBL/GenBank/DDBJ whole genome shotgun (WGS) entry which is preliminary data.</text>
</comment>
<keyword evidence="1" id="KW-0614">Plasmid</keyword>
<evidence type="ECO:0000313" key="2">
    <source>
        <dbReference type="Proteomes" id="UP000095705"/>
    </source>
</evidence>
<dbReference type="EMBL" id="MEHK01000005">
    <property type="protein sequence ID" value="OEJ21037.1"/>
    <property type="molecule type" value="Genomic_DNA"/>
</dbReference>